<dbReference type="InterPro" id="IPR000715">
    <property type="entry name" value="Glycosyl_transferase_4"/>
</dbReference>
<evidence type="ECO:0000256" key="19">
    <source>
        <dbReference type="SAM" id="Phobius"/>
    </source>
</evidence>
<keyword evidence="10" id="KW-0479">Metal-binding</keyword>
<feature type="transmembrane region" description="Helical" evidence="19">
    <location>
        <begin position="37"/>
        <end position="55"/>
    </location>
</feature>
<reference evidence="20" key="2">
    <citation type="submission" date="2014-02" db="EMBL/GenBank/DDBJ databases">
        <title>Complete DNA sequence of /Kuraishia capsulata/ illustrates novel genomic features among budding yeasts (/Saccharomycotina/).</title>
        <authorList>
            <person name="Morales L."/>
            <person name="Noel B."/>
            <person name="Porcel B."/>
            <person name="Marcet-Houben M."/>
            <person name="Hullo M-F."/>
            <person name="Sacerdot C."/>
            <person name="Tekaia F."/>
            <person name="Leh-Louis V."/>
            <person name="Despons L."/>
            <person name="Khanna V."/>
            <person name="Aury J-M."/>
            <person name="Barbe V."/>
            <person name="Couloux A."/>
            <person name="Labadie K."/>
            <person name="Pelletier E."/>
            <person name="Souciet J-L."/>
            <person name="Boekhout T."/>
            <person name="Gabaldon T."/>
            <person name="Wincker P."/>
            <person name="Dujon B."/>
        </authorList>
    </citation>
    <scope>NUCLEOTIDE SEQUENCE</scope>
    <source>
        <strain evidence="20">CBS 1993</strain>
    </source>
</reference>
<comment type="cofactor">
    <cofactor evidence="1">
        <name>Mg(2+)</name>
        <dbReference type="ChEBI" id="CHEBI:18420"/>
    </cofactor>
</comment>
<comment type="catalytic activity">
    <reaction evidence="18">
        <text>a di-trans,poly-cis-dolichyl phosphate + UDP-N-acetyl-alpha-D-glucosamine = an N-acetyl-alpha-D-glucosaminyl-diphospho-di-trans,poly-cis-dolichol + UMP</text>
        <dbReference type="Rhea" id="RHEA:13289"/>
        <dbReference type="Rhea" id="RHEA-COMP:19498"/>
        <dbReference type="Rhea" id="RHEA-COMP:19507"/>
        <dbReference type="ChEBI" id="CHEBI:57683"/>
        <dbReference type="ChEBI" id="CHEBI:57705"/>
        <dbReference type="ChEBI" id="CHEBI:57865"/>
        <dbReference type="ChEBI" id="CHEBI:58427"/>
        <dbReference type="EC" id="2.7.8.15"/>
    </reaction>
    <physiologicalReaction direction="left-to-right" evidence="18">
        <dbReference type="Rhea" id="RHEA:13290"/>
    </physiologicalReaction>
</comment>
<dbReference type="OrthoDB" id="10262326at2759"/>
<keyword evidence="12" id="KW-0460">Magnesium</keyword>
<keyword evidence="21" id="KW-1185">Reference proteome</keyword>
<evidence type="ECO:0000256" key="6">
    <source>
        <dbReference type="ARBA" id="ARBA00017659"/>
    </source>
</evidence>
<keyword evidence="11" id="KW-0256">Endoplasmic reticulum</keyword>
<dbReference type="GO" id="GO:0006488">
    <property type="term" value="P:dolichol-linked oligosaccharide biosynthetic process"/>
    <property type="evidence" value="ECO:0007669"/>
    <property type="project" value="EnsemblFungi"/>
</dbReference>
<feature type="transmembrane region" description="Helical" evidence="19">
    <location>
        <begin position="212"/>
        <end position="233"/>
    </location>
</feature>
<evidence type="ECO:0000313" key="21">
    <source>
        <dbReference type="Proteomes" id="UP000019384"/>
    </source>
</evidence>
<evidence type="ECO:0000256" key="18">
    <source>
        <dbReference type="ARBA" id="ARBA00045078"/>
    </source>
</evidence>
<feature type="transmembrane region" description="Helical" evidence="19">
    <location>
        <begin position="301"/>
        <end position="319"/>
    </location>
</feature>
<feature type="transmembrane region" description="Helical" evidence="19">
    <location>
        <begin position="427"/>
        <end position="453"/>
    </location>
</feature>
<protein>
    <recommendedName>
        <fullName evidence="6">UDP-N-acetylglucosamine--dolichyl-phosphate N-acetylglucosaminephosphotransferase</fullName>
        <ecNumber evidence="5">2.7.8.15</ecNumber>
    </recommendedName>
    <alternativeName>
        <fullName evidence="15">GlcNAc-1-P transferase</fullName>
    </alternativeName>
    <alternativeName>
        <fullName evidence="16">N-acetylglucosamine-1-phosphate transferase</fullName>
    </alternativeName>
</protein>
<dbReference type="EC" id="2.7.8.15" evidence="5"/>
<dbReference type="Proteomes" id="UP000019384">
    <property type="component" value="Unassembled WGS sequence"/>
</dbReference>
<keyword evidence="9 19" id="KW-0812">Transmembrane</keyword>
<evidence type="ECO:0000256" key="5">
    <source>
        <dbReference type="ARBA" id="ARBA00013225"/>
    </source>
</evidence>
<dbReference type="PANTHER" id="PTHR10571">
    <property type="entry name" value="UDP-N-ACETYLGLUCOSAMINE--DOLICHYL-PHOSPHATE N-ACETYLGLUCOSAMINEPHOSPHOTRANSFERASE"/>
    <property type="match status" value="1"/>
</dbReference>
<evidence type="ECO:0000256" key="13">
    <source>
        <dbReference type="ARBA" id="ARBA00022989"/>
    </source>
</evidence>
<evidence type="ECO:0000256" key="9">
    <source>
        <dbReference type="ARBA" id="ARBA00022692"/>
    </source>
</evidence>
<dbReference type="PANTHER" id="PTHR10571:SF0">
    <property type="entry name" value="UDP-N-ACETYLGLUCOSAMINE--DOLICHYL-PHOSPHATE N-ACETYLGLUCOSAMINEPHOSPHOTRANSFERASE"/>
    <property type="match status" value="1"/>
</dbReference>
<proteinExistence type="inferred from homology"/>
<evidence type="ECO:0000256" key="11">
    <source>
        <dbReference type="ARBA" id="ARBA00022824"/>
    </source>
</evidence>
<evidence type="ECO:0000256" key="17">
    <source>
        <dbReference type="ARBA" id="ARBA00044717"/>
    </source>
</evidence>
<accession>W6MR06</accession>
<dbReference type="UniPathway" id="UPA00378"/>
<dbReference type="GO" id="GO:0043541">
    <property type="term" value="C:UDP-N-acetylglucosamine transferase complex"/>
    <property type="evidence" value="ECO:0007669"/>
    <property type="project" value="EnsemblFungi"/>
</dbReference>
<dbReference type="GO" id="GO:0009060">
    <property type="term" value="P:aerobic respiration"/>
    <property type="evidence" value="ECO:0007669"/>
    <property type="project" value="EnsemblFungi"/>
</dbReference>
<dbReference type="AlphaFoldDB" id="W6MR06"/>
<organism evidence="20 21">
    <name type="scientific">Kuraishia capsulata CBS 1993</name>
    <dbReference type="NCBI Taxonomy" id="1382522"/>
    <lineage>
        <taxon>Eukaryota</taxon>
        <taxon>Fungi</taxon>
        <taxon>Dikarya</taxon>
        <taxon>Ascomycota</taxon>
        <taxon>Saccharomycotina</taxon>
        <taxon>Pichiomycetes</taxon>
        <taxon>Pichiales</taxon>
        <taxon>Pichiaceae</taxon>
        <taxon>Kuraishia</taxon>
    </lineage>
</organism>
<dbReference type="GO" id="GO:0046872">
    <property type="term" value="F:metal ion binding"/>
    <property type="evidence" value="ECO:0007669"/>
    <property type="project" value="UniProtKB-KW"/>
</dbReference>
<evidence type="ECO:0000313" key="20">
    <source>
        <dbReference type="EMBL" id="CDK24305.1"/>
    </source>
</evidence>
<evidence type="ECO:0000256" key="8">
    <source>
        <dbReference type="ARBA" id="ARBA00022679"/>
    </source>
</evidence>
<feature type="transmembrane region" description="Helical" evidence="19">
    <location>
        <begin position="270"/>
        <end position="289"/>
    </location>
</feature>
<dbReference type="GO" id="GO:0003975">
    <property type="term" value="F:UDP-N-acetylglucosamine-dolichyl-phosphate N-acetylglucosaminephosphotransferase activity"/>
    <property type="evidence" value="ECO:0007669"/>
    <property type="project" value="UniProtKB-EC"/>
</dbReference>
<dbReference type="Pfam" id="PF00953">
    <property type="entry name" value="Glycos_transf_4"/>
    <property type="match status" value="1"/>
</dbReference>
<gene>
    <name evidence="20" type="ORF">KUCA_T00000265001</name>
</gene>
<comment type="similarity">
    <text evidence="4">Belongs to the glycosyltransferase 4 family.</text>
</comment>
<dbReference type="EMBL" id="HG793125">
    <property type="protein sequence ID" value="CDK24305.1"/>
    <property type="molecule type" value="Genomic_DNA"/>
</dbReference>
<evidence type="ECO:0000256" key="10">
    <source>
        <dbReference type="ARBA" id="ARBA00022723"/>
    </source>
</evidence>
<feature type="transmembrane region" description="Helical" evidence="19">
    <location>
        <begin position="168"/>
        <end position="192"/>
    </location>
</feature>
<name>W6MR06_9ASCO</name>
<evidence type="ECO:0000256" key="14">
    <source>
        <dbReference type="ARBA" id="ARBA00023136"/>
    </source>
</evidence>
<evidence type="ECO:0000256" key="7">
    <source>
        <dbReference type="ARBA" id="ARBA00022676"/>
    </source>
</evidence>
<keyword evidence="13 19" id="KW-1133">Transmembrane helix</keyword>
<dbReference type="HOGENOM" id="CLU_029942_1_0_1"/>
<evidence type="ECO:0000256" key="2">
    <source>
        <dbReference type="ARBA" id="ARBA00004477"/>
    </source>
</evidence>
<keyword evidence="14 19" id="KW-0472">Membrane</keyword>
<sequence>MLVVPKLVPKISNMFQVAGLILSFGLILSTSLNHQPLQSAVGFSILGYIVSNYLIPRAAPVFIRKGLSGKDLSKVGNPVLAEAIGVIPAITYLFLMFLFIPFLFFKFLITETSGGGSRDSGHTVLEDVGSLFPHNKLASYLSSILCLESVILLGLMDDLFDLRWRHKFLIPAVGAIPLLIVYYIDFGVTWILVPKFVRQLTGWEQTSIDLGWLYYGYMGALIIFCPNSVNILAGVNGLEVGQTVVLGVLVLLNDLCYLVSPDSPAFETHLYSACMLIPFLGVALSLLKWNWFPAKVFVGDTFCYFSGMVFAVVGISSHFSKTLLLFFSMQIVNFVYSSPQLFGLVFCPRHRLPKFNSEDGKLYPSRANFKEKPLKKWVAAAMLLLERFKLVQLTKKDGIIEESSNLTIINLFLVWFGPMREDQLCSALLFTQFAVGLVCLVLRHTLASLLFGYDNLFLKFVS</sequence>
<evidence type="ECO:0000256" key="1">
    <source>
        <dbReference type="ARBA" id="ARBA00001946"/>
    </source>
</evidence>
<comment type="pathway">
    <text evidence="3">Protein modification; protein glycosylation.</text>
</comment>
<dbReference type="InterPro" id="IPR033895">
    <property type="entry name" value="GPT"/>
</dbReference>
<evidence type="ECO:0000256" key="4">
    <source>
        <dbReference type="ARBA" id="ARBA00009317"/>
    </source>
</evidence>
<dbReference type="CDD" id="cd06855">
    <property type="entry name" value="GT_GPT_euk"/>
    <property type="match status" value="1"/>
</dbReference>
<keyword evidence="8" id="KW-0808">Transferase</keyword>
<dbReference type="RefSeq" id="XP_022456322.1">
    <property type="nucleotide sequence ID" value="XM_022604788.1"/>
</dbReference>
<feature type="transmembrane region" description="Helical" evidence="19">
    <location>
        <begin position="79"/>
        <end position="104"/>
    </location>
</feature>
<reference evidence="20" key="1">
    <citation type="submission" date="2013-12" db="EMBL/GenBank/DDBJ databases">
        <authorList>
            <person name="Genoscope - CEA"/>
        </authorList>
    </citation>
    <scope>NUCLEOTIDE SEQUENCE</scope>
    <source>
        <strain evidence="20">CBS 1993</strain>
    </source>
</reference>
<evidence type="ECO:0000256" key="15">
    <source>
        <dbReference type="ARBA" id="ARBA00029567"/>
    </source>
</evidence>
<comment type="subcellular location">
    <subcellularLocation>
        <location evidence="2">Endoplasmic reticulum membrane</location>
        <topology evidence="2">Multi-pass membrane protein</topology>
    </subcellularLocation>
</comment>
<evidence type="ECO:0000256" key="3">
    <source>
        <dbReference type="ARBA" id="ARBA00004922"/>
    </source>
</evidence>
<feature type="transmembrane region" description="Helical" evidence="19">
    <location>
        <begin position="325"/>
        <end position="347"/>
    </location>
</feature>
<feature type="transmembrane region" description="Helical" evidence="19">
    <location>
        <begin position="137"/>
        <end position="156"/>
    </location>
</feature>
<evidence type="ECO:0000256" key="16">
    <source>
        <dbReference type="ARBA" id="ARBA00033238"/>
    </source>
</evidence>
<dbReference type="GO" id="GO:0016757">
    <property type="term" value="F:glycosyltransferase activity"/>
    <property type="evidence" value="ECO:0007669"/>
    <property type="project" value="UniProtKB-KW"/>
</dbReference>
<dbReference type="STRING" id="1382522.W6MR06"/>
<comment type="function">
    <text evidence="17">UDP-N-acetylglucosamine--dolichyl-phosphate N-acetylglucosaminephosphotransferase that operates in the biosynthetic pathway of dolichol-linked oligosaccharides, the glycan precursors employed in protein asparagine (N)-glycosylation. The assembly of dolichol-linked oligosaccharides begins on the cytosolic side of the endoplasmic reticulum membrane and finishes in its lumen. The sequential addition of sugars to dolichol pyrophosphate produces dolichol-linked oligosaccharides containing fourteen sugars, including two GlcNAcs, nine mannoses and three glucoses. Once assembled, the oligosaccharide is transferred from the lipid to nascent proteins by oligosaccharyltransferases. Catalyzes the initial step of dolichol-linked oligosaccharide biosynthesis, transfering GlcNAc-1-P from cytosolic UDP-GlcNAc onto the carrier lipid dolichyl phosphate (P-dolichol), yielding GlcNAc-P-P-dolichol embedded in the cytoplasmic leaflet of the endoplasmic reticulum membrane.</text>
</comment>
<dbReference type="GeneID" id="34517710"/>
<evidence type="ECO:0000256" key="12">
    <source>
        <dbReference type="ARBA" id="ARBA00022842"/>
    </source>
</evidence>
<feature type="transmembrane region" description="Helical" evidence="19">
    <location>
        <begin position="12"/>
        <end position="31"/>
    </location>
</feature>
<keyword evidence="7" id="KW-0328">Glycosyltransferase</keyword>